<evidence type="ECO:0000313" key="2">
    <source>
        <dbReference type="EMBL" id="WFD11392.1"/>
    </source>
</evidence>
<sequence>MSKFEFIKTDIDGLYIIEPTVFGDDRGFFMETYNYKEFKENRLDMTFVQDNHSKSKKGVLRGIHFQNKYPQGKLVRVIKGTVFDVAVDLRKNSKTYGYWLGIILSEENKRQFYIPEGFGHGFLVLSNEAEFVYKCTDYYYPDDEGGIIWNDPDINIDWPTDCVDKVILSDKDKNWSILKETNINF</sequence>
<dbReference type="EC" id="5.1.3.13" evidence="1"/>
<dbReference type="GO" id="GO:0008830">
    <property type="term" value="F:dTDP-4-dehydrorhamnose 3,5-epimerase activity"/>
    <property type="evidence" value="ECO:0007669"/>
    <property type="project" value="UniProtKB-EC"/>
</dbReference>
<comment type="pathway">
    <text evidence="1">Carbohydrate biosynthesis; dTDP-L-rhamnose biosynthesis.</text>
</comment>
<dbReference type="PANTHER" id="PTHR21047">
    <property type="entry name" value="DTDP-6-DEOXY-D-GLUCOSE-3,5 EPIMERASE"/>
    <property type="match status" value="1"/>
</dbReference>
<dbReference type="InterPro" id="IPR000888">
    <property type="entry name" value="RmlC-like"/>
</dbReference>
<dbReference type="SUPFAM" id="SSF51182">
    <property type="entry name" value="RmlC-like cupins"/>
    <property type="match status" value="1"/>
</dbReference>
<dbReference type="PANTHER" id="PTHR21047:SF2">
    <property type="entry name" value="THYMIDINE DIPHOSPHO-4-KETO-RHAMNOSE 3,5-EPIMERASE"/>
    <property type="match status" value="1"/>
</dbReference>
<comment type="similarity">
    <text evidence="1">Belongs to the dTDP-4-dehydrorhamnose 3,5-epimerase family.</text>
</comment>
<dbReference type="NCBIfam" id="TIGR01221">
    <property type="entry name" value="rmlC"/>
    <property type="match status" value="1"/>
</dbReference>
<dbReference type="Gene3D" id="2.60.120.10">
    <property type="entry name" value="Jelly Rolls"/>
    <property type="match status" value="1"/>
</dbReference>
<keyword evidence="3" id="KW-1185">Reference proteome</keyword>
<dbReference type="EMBL" id="CP120733">
    <property type="protein sequence ID" value="WFD11392.1"/>
    <property type="molecule type" value="Genomic_DNA"/>
</dbReference>
<keyword evidence="1 2" id="KW-0413">Isomerase</keyword>
<evidence type="ECO:0000313" key="3">
    <source>
        <dbReference type="Proteomes" id="UP001222800"/>
    </source>
</evidence>
<comment type="catalytic activity">
    <reaction evidence="1">
        <text>dTDP-4-dehydro-6-deoxy-alpha-D-glucose = dTDP-4-dehydro-beta-L-rhamnose</text>
        <dbReference type="Rhea" id="RHEA:16969"/>
        <dbReference type="ChEBI" id="CHEBI:57649"/>
        <dbReference type="ChEBI" id="CHEBI:62830"/>
        <dbReference type="EC" id="5.1.3.13"/>
    </reaction>
</comment>
<dbReference type="Pfam" id="PF00908">
    <property type="entry name" value="dTDP_sugar_isom"/>
    <property type="match status" value="1"/>
</dbReference>
<dbReference type="Proteomes" id="UP001222800">
    <property type="component" value="Chromosome"/>
</dbReference>
<dbReference type="RefSeq" id="WP_277733429.1">
    <property type="nucleotide sequence ID" value="NZ_CP120733.1"/>
</dbReference>
<comment type="function">
    <text evidence="1">Catalyzes the epimerization of the C3' and C5'positions of dTDP-6-deoxy-D-xylo-4-hexulose, forming dTDP-6-deoxy-L-lyxo-4-hexulose.</text>
</comment>
<comment type="subunit">
    <text evidence="1">Homodimer.</text>
</comment>
<dbReference type="InterPro" id="IPR011051">
    <property type="entry name" value="RmlC_Cupin_sf"/>
</dbReference>
<dbReference type="InterPro" id="IPR014710">
    <property type="entry name" value="RmlC-like_jellyroll"/>
</dbReference>
<evidence type="ECO:0000256" key="1">
    <source>
        <dbReference type="RuleBase" id="RU364069"/>
    </source>
</evidence>
<reference evidence="2 3" key="1">
    <citation type="submission" date="2023-03" db="EMBL/GenBank/DDBJ databases">
        <title>Complete genome sequence of Tepidibacter sp. SWIR-1, isolated from a deep-sea hydrothermal vent.</title>
        <authorList>
            <person name="Li X."/>
        </authorList>
    </citation>
    <scope>NUCLEOTIDE SEQUENCE [LARGE SCALE GENOMIC DNA]</scope>
    <source>
        <strain evidence="2 3">SWIR-1</strain>
    </source>
</reference>
<dbReference type="CDD" id="cd00438">
    <property type="entry name" value="cupin_RmlC"/>
    <property type="match status" value="1"/>
</dbReference>
<protein>
    <recommendedName>
        <fullName evidence="1">dTDP-4-dehydrorhamnose 3,5-epimerase</fullName>
        <ecNumber evidence="1">5.1.3.13</ecNumber>
    </recommendedName>
    <alternativeName>
        <fullName evidence="1">Thymidine diphospho-4-keto-rhamnose 3,5-epimerase</fullName>
    </alternativeName>
</protein>
<gene>
    <name evidence="2" type="primary">rfbC</name>
    <name evidence="2" type="ORF">P4S50_04765</name>
</gene>
<name>A0ABY8EEM2_9FIRM</name>
<accession>A0ABY8EEM2</accession>
<organism evidence="2 3">
    <name type="scientific">Tepidibacter hydrothermalis</name>
    <dbReference type="NCBI Taxonomy" id="3036126"/>
    <lineage>
        <taxon>Bacteria</taxon>
        <taxon>Bacillati</taxon>
        <taxon>Bacillota</taxon>
        <taxon>Clostridia</taxon>
        <taxon>Peptostreptococcales</taxon>
        <taxon>Peptostreptococcaceae</taxon>
        <taxon>Tepidibacter</taxon>
    </lineage>
</organism>
<proteinExistence type="inferred from homology"/>